<name>A0A097PAN1_9CAUD</name>
<dbReference type="Pfam" id="PF23899">
    <property type="entry name" value="SU10_portal"/>
    <property type="match status" value="1"/>
</dbReference>
<evidence type="ECO:0000313" key="4">
    <source>
        <dbReference type="Proteomes" id="UP000030040"/>
    </source>
</evidence>
<feature type="coiled-coil region" evidence="1">
    <location>
        <begin position="624"/>
        <end position="660"/>
    </location>
</feature>
<feature type="region of interest" description="Disordered" evidence="2">
    <location>
        <begin position="1"/>
        <end position="29"/>
    </location>
</feature>
<proteinExistence type="predicted"/>
<organism evidence="3 4">
    <name type="scientific">Delftia phage RG-2014</name>
    <dbReference type="NCBI Taxonomy" id="1563661"/>
    <lineage>
        <taxon>Viruses</taxon>
        <taxon>Duplodnaviria</taxon>
        <taxon>Heunggongvirae</taxon>
        <taxon>Uroviricota</taxon>
        <taxon>Caudoviricetes</taxon>
        <taxon>Schitoviridae</taxon>
        <taxon>Dendoorenvirus</taxon>
        <taxon>Dendoorenvirus RG2014</taxon>
    </lineage>
</organism>
<protein>
    <submittedName>
        <fullName evidence="3">Portal protein</fullName>
    </submittedName>
</protein>
<dbReference type="KEGG" id="vg:24638763"/>
<keyword evidence="1" id="KW-0175">Coiled coil</keyword>
<dbReference type="RefSeq" id="YP_009148441.1">
    <property type="nucleotide sequence ID" value="NC_027348.2"/>
</dbReference>
<dbReference type="GeneID" id="24638763"/>
<dbReference type="OrthoDB" id="980at10239"/>
<reference evidence="4" key="1">
    <citation type="submission" date="2014-10" db="EMBL/GenBank/DDBJ databases">
        <title>Draft genome sequence of lytic bacteriophage specific to a multidrug resistant bacterium Delftia tsuruhatensis ARB-1.</title>
        <authorList>
            <person name="Bhattacharjee A.S."/>
            <person name="Motlagh A.M."/>
            <person name="Goel R."/>
        </authorList>
    </citation>
    <scope>NUCLEOTIDE SEQUENCE [LARGE SCALE GENOMIC DNA]</scope>
</reference>
<dbReference type="Proteomes" id="UP000030040">
    <property type="component" value="Segment"/>
</dbReference>
<feature type="compositionally biased region" description="Polar residues" evidence="2">
    <location>
        <begin position="1"/>
        <end position="21"/>
    </location>
</feature>
<gene>
    <name evidence="3" type="ORF">RG2014_078</name>
</gene>
<dbReference type="EMBL" id="KM879221">
    <property type="protein sequence ID" value="AIU44332.1"/>
    <property type="molecule type" value="Genomic_DNA"/>
</dbReference>
<evidence type="ECO:0000256" key="1">
    <source>
        <dbReference type="SAM" id="Coils"/>
    </source>
</evidence>
<accession>A0A097PAN1</accession>
<sequence>MSVNGEPTSRQELDPTSQASLQPEWKNAPRIDQLKKDFDLAKPAHDAQMKDIDRWNDLLNTTGKARPEKVAGRSNVQPQLIKRQNEWRYPALSEPFVAGDKTFKVEPATHADAAGARQNATLLNWQFRTKINRVDFIDNYVRANVDEGSAIVRLGWHREVRRVMKAFPVYAYYPIETEEQQAQLMEALNLQVDAPRDYEAKVSPALKAAVEFFMETQVPNYAVETGTEQQEVEEVIANYPTLEVKNPQNIIIDPSCQGDLNKAMFVVETFEVNRSQLSKTGLYQNLDLINWESAGPINNPEHATNTPQNFYFSDKARKKVIAHEYWGYYDVHGNGELTPIVATWIGNVMIRLEENPYPDRKPPYVISKYRPIKRKLYGEPDAELLADNQATLGAVMRGMIDLLARSANAQQGIAKGMLDPVNLRKFQRGEDYEFNPNMNPEAGGLVLHKTPEISQSALVMAQIQNQEAESMSGVKAFSGGMSGEAFGDVAAGIRGVLDAASKREMTILRRLAEGMKEIAAKIIAMNKEFLDAKEVVQVTNEEFVEISKEDLVGQFHLKVDISTAEVDSAKASDLAFMLQTLGPNSPPDMVYLILAEIAELKRMPELAHKLRNFKPEPDPVAEKMKELEMQLKQAEVEEMLARAEKAKADARLSLARAEQADLDYVEQETGTKHARDMQRQQAQAEGNQARDITKALVTPTKEGEKAPDIEAAIGFNELSKADTLPPAQPANAIQRDAAAQVDPRYNLGSQFYDPALDPATNLNAQV</sequence>
<evidence type="ECO:0000313" key="3">
    <source>
        <dbReference type="EMBL" id="AIU44332.1"/>
    </source>
</evidence>
<keyword evidence="4" id="KW-1185">Reference proteome</keyword>
<evidence type="ECO:0000256" key="2">
    <source>
        <dbReference type="SAM" id="MobiDB-lite"/>
    </source>
</evidence>
<dbReference type="InterPro" id="IPR056909">
    <property type="entry name" value="SU10_portal"/>
</dbReference>